<dbReference type="PANTHER" id="PTHR10199">
    <property type="entry name" value="THROMBOSPONDIN"/>
    <property type="match status" value="1"/>
</dbReference>
<name>A0ABN6E7E9_9BACT</name>
<feature type="compositionally biased region" description="Acidic residues" evidence="3">
    <location>
        <begin position="109"/>
        <end position="120"/>
    </location>
</feature>
<keyword evidence="2" id="KW-0106">Calcium</keyword>
<dbReference type="InterPro" id="IPR003367">
    <property type="entry name" value="Thrombospondin_3-like_rpt"/>
</dbReference>
<proteinExistence type="predicted"/>
<dbReference type="Pfam" id="PF02412">
    <property type="entry name" value="TSP_3"/>
    <property type="match status" value="2"/>
</dbReference>
<dbReference type="InterPro" id="IPR028974">
    <property type="entry name" value="TSP_type-3_rpt"/>
</dbReference>
<dbReference type="SUPFAM" id="SSF51126">
    <property type="entry name" value="Pectin lyase-like"/>
    <property type="match status" value="1"/>
</dbReference>
<dbReference type="InterPro" id="IPR012334">
    <property type="entry name" value="Pectin_lyas_fold"/>
</dbReference>
<dbReference type="Proteomes" id="UP001319827">
    <property type="component" value="Chromosome"/>
</dbReference>
<accession>A0ABN6E7E9</accession>
<evidence type="ECO:0000256" key="2">
    <source>
        <dbReference type="ARBA" id="ARBA00022837"/>
    </source>
</evidence>
<sequence>MNVGWQRVGVVLLGVVCLLGLGACGGGGGHDHEAAPNAPATEVVSDPGTDPGTGTGPGTDPGSGTLPGDGDADGVVDVVDNCPDCANPGQPDADNDGVGDDCDNCPGEENPDQADSDGDGIGDACDLTPAPNRYNWIGNTPLRVSVEDGLVAGGGPVLAADRTTSQGGTIVVAADGSFLYTPRTGVRGADTFSFSTASQTTQVTIQLNRVAWYVKKSLPASLDGSFSSPFMTIAEATASAAGGDIIFIYFSGSDTDGRDAQFLLKDRQKLLGQGAEFRYAGQRILAPSANPPVLSNENLANPVPMVVLANGNEVAGLQFIAAREGVCYGNAISGFNLHDNRFWDSAKGAVRLVGVTGRGRIVGNHFKGGSLEAISLEVAEPSGPAWAGRMELSSNTLDDPGTVGLRVSVAGPGSGTLLRLSGNIVRRAGSDAIVLGSAGDSLVAAELKGNQIQGSIEEGIELRSSGASELFARVLENTLQGNTSTIGDLLATSTGLSGQCLELIGNSSKDLAKKAVFALEALDNSQIQVFEQLNDTPAWTSGNVVGVAQGSCLQP</sequence>
<feature type="region of interest" description="Disordered" evidence="3">
    <location>
        <begin position="28"/>
        <end position="121"/>
    </location>
</feature>
<dbReference type="Gene3D" id="2.160.20.10">
    <property type="entry name" value="Single-stranded right-handed beta-helix, Pectin lyase-like"/>
    <property type="match status" value="1"/>
</dbReference>
<evidence type="ECO:0000256" key="3">
    <source>
        <dbReference type="SAM" id="MobiDB-lite"/>
    </source>
</evidence>
<evidence type="ECO:0000313" key="5">
    <source>
        <dbReference type="Proteomes" id="UP001319827"/>
    </source>
</evidence>
<organism evidence="4 5">
    <name type="scientific">Desulfuromonas versatilis</name>
    <dbReference type="NCBI Taxonomy" id="2802975"/>
    <lineage>
        <taxon>Bacteria</taxon>
        <taxon>Pseudomonadati</taxon>
        <taxon>Thermodesulfobacteriota</taxon>
        <taxon>Desulfuromonadia</taxon>
        <taxon>Desulfuromonadales</taxon>
        <taxon>Desulfuromonadaceae</taxon>
        <taxon>Desulfuromonas</taxon>
    </lineage>
</organism>
<keyword evidence="1" id="KW-0732">Signal</keyword>
<evidence type="ECO:0000256" key="1">
    <source>
        <dbReference type="ARBA" id="ARBA00022729"/>
    </source>
</evidence>
<protein>
    <submittedName>
        <fullName evidence="4">Uncharacterized protein</fullName>
    </submittedName>
</protein>
<dbReference type="PROSITE" id="PS51257">
    <property type="entry name" value="PROKAR_LIPOPROTEIN"/>
    <property type="match status" value="1"/>
</dbReference>
<dbReference type="Gene3D" id="4.10.1080.10">
    <property type="entry name" value="TSP type-3 repeat"/>
    <property type="match status" value="1"/>
</dbReference>
<gene>
    <name evidence="4" type="ORF">DESUT3_40930</name>
</gene>
<feature type="compositionally biased region" description="Gly residues" evidence="3">
    <location>
        <begin position="51"/>
        <end position="67"/>
    </location>
</feature>
<dbReference type="RefSeq" id="WP_221250395.1">
    <property type="nucleotide sequence ID" value="NZ_AP024355.1"/>
</dbReference>
<evidence type="ECO:0000313" key="4">
    <source>
        <dbReference type="EMBL" id="BCR07024.1"/>
    </source>
</evidence>
<dbReference type="InterPro" id="IPR011050">
    <property type="entry name" value="Pectin_lyase_fold/virulence"/>
</dbReference>
<reference evidence="4 5" key="2">
    <citation type="journal article" date="2021" name="Int. J. Syst. Evol. Microbiol.">
        <title>Isolation and Polyphasic Characterization of Desulfuromonas versatilis sp. Nov., an Electrogenic Bacteria Capable of Versatile Metabolism Isolated from a Graphene Oxide-Reducing Enrichment Culture.</title>
        <authorList>
            <person name="Xie L."/>
            <person name="Yoshida N."/>
            <person name="Ishii S."/>
            <person name="Meng L."/>
        </authorList>
    </citation>
    <scope>NUCLEOTIDE SEQUENCE [LARGE SCALE GENOMIC DNA]</scope>
    <source>
        <strain evidence="4 5">NIT-T3</strain>
    </source>
</reference>
<feature type="compositionally biased region" description="Low complexity" evidence="3">
    <location>
        <begin position="68"/>
        <end position="80"/>
    </location>
</feature>
<reference evidence="4 5" key="1">
    <citation type="journal article" date="2016" name="C (Basel)">
        <title>Selective Growth of and Electricity Production by Marine Exoelectrogenic Bacteria in Self-Aggregated Hydrogel of Microbially Reduced Graphene Oxide.</title>
        <authorList>
            <person name="Yoshida N."/>
            <person name="Goto Y."/>
            <person name="Miyata Y."/>
        </authorList>
    </citation>
    <scope>NUCLEOTIDE SEQUENCE [LARGE SCALE GENOMIC DNA]</scope>
    <source>
        <strain evidence="4 5">NIT-T3</strain>
    </source>
</reference>
<dbReference type="SUPFAM" id="SSF103647">
    <property type="entry name" value="TSP type-3 repeat"/>
    <property type="match status" value="1"/>
</dbReference>
<dbReference type="PANTHER" id="PTHR10199:SF100">
    <property type="entry name" value="THROMBOSPONDIN, ISOFORM A"/>
    <property type="match status" value="1"/>
</dbReference>
<dbReference type="EMBL" id="AP024355">
    <property type="protein sequence ID" value="BCR07024.1"/>
    <property type="molecule type" value="Genomic_DNA"/>
</dbReference>
<feature type="compositionally biased region" description="Acidic residues" evidence="3">
    <location>
        <begin position="93"/>
        <end position="103"/>
    </location>
</feature>
<keyword evidence="5" id="KW-1185">Reference proteome</keyword>